<organism evidence="1 2">
    <name type="scientific">Leucobacter coleopterorum</name>
    <dbReference type="NCBI Taxonomy" id="2714933"/>
    <lineage>
        <taxon>Bacteria</taxon>
        <taxon>Bacillati</taxon>
        <taxon>Actinomycetota</taxon>
        <taxon>Actinomycetes</taxon>
        <taxon>Micrococcales</taxon>
        <taxon>Microbacteriaceae</taxon>
        <taxon>Leucobacter</taxon>
    </lineage>
</organism>
<sequence length="64" mass="7687">MQDQFKKAQRQARIAVIDVQRCGLPDDLALRQIRRRFHGQKRIVRMFVFDHEDRVTELNHGDNL</sequence>
<protein>
    <submittedName>
        <fullName evidence="1">Uncharacterized protein</fullName>
    </submittedName>
</protein>
<evidence type="ECO:0000313" key="1">
    <source>
        <dbReference type="EMBL" id="QIM19677.1"/>
    </source>
</evidence>
<reference evidence="1 2" key="1">
    <citation type="submission" date="2020-03" db="EMBL/GenBank/DDBJ databases">
        <title>Leucobacter sp. nov., isolated from beetles.</title>
        <authorList>
            <person name="Hyun D.-W."/>
            <person name="Bae J.-W."/>
        </authorList>
    </citation>
    <scope>NUCLEOTIDE SEQUENCE [LARGE SCALE GENOMIC DNA]</scope>
    <source>
        <strain evidence="1 2">HDW9A</strain>
    </source>
</reference>
<proteinExistence type="predicted"/>
<gene>
    <name evidence="1" type="ORF">G7066_05395</name>
</gene>
<accession>A0ABX6JZC8</accession>
<name>A0ABX6JZC8_9MICO</name>
<keyword evidence="2" id="KW-1185">Reference proteome</keyword>
<dbReference type="RefSeq" id="WP_166331920.1">
    <property type="nucleotide sequence ID" value="NZ_CP049933.1"/>
</dbReference>
<evidence type="ECO:0000313" key="2">
    <source>
        <dbReference type="Proteomes" id="UP000503441"/>
    </source>
</evidence>
<dbReference type="EMBL" id="CP049933">
    <property type="protein sequence ID" value="QIM19677.1"/>
    <property type="molecule type" value="Genomic_DNA"/>
</dbReference>
<dbReference type="Proteomes" id="UP000503441">
    <property type="component" value="Chromosome"/>
</dbReference>